<reference evidence="1" key="1">
    <citation type="submission" date="2014-09" db="EMBL/GenBank/DDBJ databases">
        <authorList>
            <person name="Magalhaes I.L.F."/>
            <person name="Oliveira U."/>
            <person name="Santos F.R."/>
            <person name="Vidigal T.H.D.A."/>
            <person name="Brescovit A.D."/>
            <person name="Santos A.J."/>
        </authorList>
    </citation>
    <scope>NUCLEOTIDE SEQUENCE</scope>
    <source>
        <tissue evidence="1">Shoot tissue taken approximately 20 cm above the soil surface</tissue>
    </source>
</reference>
<sequence>MLVSVCIAFARNM</sequence>
<accession>A0A0A9GA20</accession>
<name>A0A0A9GA20_ARUDO</name>
<reference evidence="1" key="2">
    <citation type="journal article" date="2015" name="Data Brief">
        <title>Shoot transcriptome of the giant reed, Arundo donax.</title>
        <authorList>
            <person name="Barrero R.A."/>
            <person name="Guerrero F.D."/>
            <person name="Moolhuijzen P."/>
            <person name="Goolsby J.A."/>
            <person name="Tidwell J."/>
            <person name="Bellgard S.E."/>
            <person name="Bellgard M.I."/>
        </authorList>
    </citation>
    <scope>NUCLEOTIDE SEQUENCE</scope>
    <source>
        <tissue evidence="1">Shoot tissue taken approximately 20 cm above the soil surface</tissue>
    </source>
</reference>
<protein>
    <submittedName>
        <fullName evidence="1">Uncharacterized protein</fullName>
    </submittedName>
</protein>
<proteinExistence type="predicted"/>
<organism evidence="1">
    <name type="scientific">Arundo donax</name>
    <name type="common">Giant reed</name>
    <name type="synonym">Donax arundinaceus</name>
    <dbReference type="NCBI Taxonomy" id="35708"/>
    <lineage>
        <taxon>Eukaryota</taxon>
        <taxon>Viridiplantae</taxon>
        <taxon>Streptophyta</taxon>
        <taxon>Embryophyta</taxon>
        <taxon>Tracheophyta</taxon>
        <taxon>Spermatophyta</taxon>
        <taxon>Magnoliopsida</taxon>
        <taxon>Liliopsida</taxon>
        <taxon>Poales</taxon>
        <taxon>Poaceae</taxon>
        <taxon>PACMAD clade</taxon>
        <taxon>Arundinoideae</taxon>
        <taxon>Arundineae</taxon>
        <taxon>Arundo</taxon>
    </lineage>
</organism>
<evidence type="ECO:0000313" key="1">
    <source>
        <dbReference type="EMBL" id="JAE17518.1"/>
    </source>
</evidence>
<dbReference type="EMBL" id="GBRH01180378">
    <property type="protein sequence ID" value="JAE17518.1"/>
    <property type="molecule type" value="Transcribed_RNA"/>
</dbReference>